<sequence length="87" mass="9623">MLSVAIPPFARIGAVLEPHEVNGQPGAIIRDRDGRIVIVWTLDILDGRIHTIRSLVNPDKLTHLGPIADAHAVIQEKNQSRHDQQNP</sequence>
<evidence type="ECO:0000313" key="1">
    <source>
        <dbReference type="EMBL" id="SDM08811.1"/>
    </source>
</evidence>
<protein>
    <submittedName>
        <fullName evidence="1">RNA polymerase sigma-70 factor, ECF subfamily</fullName>
    </submittedName>
</protein>
<name>A0A1G9QDK8_9ACTN</name>
<reference evidence="1 2" key="1">
    <citation type="submission" date="2016-10" db="EMBL/GenBank/DDBJ databases">
        <authorList>
            <person name="de Groot N.N."/>
        </authorList>
    </citation>
    <scope>NUCLEOTIDE SEQUENCE [LARGE SCALE GENOMIC DNA]</scope>
    <source>
        <strain evidence="1 2">CGMCC 4.5681</strain>
    </source>
</reference>
<dbReference type="AlphaFoldDB" id="A0A1G9QDK8"/>
<dbReference type="OrthoDB" id="3211555at2"/>
<proteinExistence type="predicted"/>
<organism evidence="1 2">
    <name type="scientific">Nonomuraea maritima</name>
    <dbReference type="NCBI Taxonomy" id="683260"/>
    <lineage>
        <taxon>Bacteria</taxon>
        <taxon>Bacillati</taxon>
        <taxon>Actinomycetota</taxon>
        <taxon>Actinomycetes</taxon>
        <taxon>Streptosporangiales</taxon>
        <taxon>Streptosporangiaceae</taxon>
        <taxon>Nonomuraea</taxon>
    </lineage>
</organism>
<dbReference type="Proteomes" id="UP000198683">
    <property type="component" value="Unassembled WGS sequence"/>
</dbReference>
<dbReference type="EMBL" id="FNFB01000038">
    <property type="protein sequence ID" value="SDM08811.1"/>
    <property type="molecule type" value="Genomic_DNA"/>
</dbReference>
<evidence type="ECO:0000313" key="2">
    <source>
        <dbReference type="Proteomes" id="UP000198683"/>
    </source>
</evidence>
<dbReference type="RefSeq" id="WP_090773570.1">
    <property type="nucleotide sequence ID" value="NZ_FNFB01000038.1"/>
</dbReference>
<keyword evidence="2" id="KW-1185">Reference proteome</keyword>
<accession>A0A1G9QDK8</accession>
<gene>
    <name evidence="1" type="ORF">SAMN05421874_13830</name>
</gene>
<dbReference type="STRING" id="683260.SAMN05421874_13830"/>